<organism evidence="2 3">
    <name type="scientific">Fusarium venenatum</name>
    <dbReference type="NCBI Taxonomy" id="56646"/>
    <lineage>
        <taxon>Eukaryota</taxon>
        <taxon>Fungi</taxon>
        <taxon>Dikarya</taxon>
        <taxon>Ascomycota</taxon>
        <taxon>Pezizomycotina</taxon>
        <taxon>Sordariomycetes</taxon>
        <taxon>Hypocreomycetidae</taxon>
        <taxon>Hypocreales</taxon>
        <taxon>Nectriaceae</taxon>
        <taxon>Fusarium</taxon>
    </lineage>
</organism>
<sequence>MEASVVTPRGLATALCSGHLTQRYRGVDTKRVGSLIPPYSQLDDPKEHNRKPKRTRQRVSVAANMQRARNCHNNIEKKYRERKS</sequence>
<reference evidence="3" key="1">
    <citation type="submission" date="2014-10" db="EMBL/GenBank/DDBJ databases">
        <authorList>
            <person name="King R."/>
        </authorList>
    </citation>
    <scope>NUCLEOTIDE SEQUENCE [LARGE SCALE GENOMIC DNA]</scope>
    <source>
        <strain evidence="3">A3/5</strain>
    </source>
</reference>
<dbReference type="AlphaFoldDB" id="A0A2L2TUJ2"/>
<evidence type="ECO:0000313" key="3">
    <source>
        <dbReference type="Proteomes" id="UP000245910"/>
    </source>
</evidence>
<dbReference type="EMBL" id="LN649229">
    <property type="protein sequence ID" value="CEI67836.1"/>
    <property type="molecule type" value="Genomic_DNA"/>
</dbReference>
<keyword evidence="3" id="KW-1185">Reference proteome</keyword>
<dbReference type="Proteomes" id="UP000245910">
    <property type="component" value="Chromosome I"/>
</dbReference>
<name>A0A2L2TUJ2_9HYPO</name>
<evidence type="ECO:0000256" key="1">
    <source>
        <dbReference type="SAM" id="MobiDB-lite"/>
    </source>
</evidence>
<accession>A0A2L2TUJ2</accession>
<evidence type="ECO:0000313" key="2">
    <source>
        <dbReference type="EMBL" id="CEI67836.1"/>
    </source>
</evidence>
<protein>
    <submittedName>
        <fullName evidence="2">Uncharacterized protein</fullName>
    </submittedName>
</protein>
<feature type="region of interest" description="Disordered" evidence="1">
    <location>
        <begin position="35"/>
        <end position="63"/>
    </location>
</feature>
<proteinExistence type="predicted"/>
<feature type="compositionally biased region" description="Basic residues" evidence="1">
    <location>
        <begin position="48"/>
        <end position="57"/>
    </location>
</feature>